<accession>A0AAX6M7Y7</accession>
<dbReference type="Proteomes" id="UP001369815">
    <property type="component" value="Unassembled WGS sequence"/>
</dbReference>
<feature type="region of interest" description="Disordered" evidence="1">
    <location>
        <begin position="837"/>
        <end position="949"/>
    </location>
</feature>
<dbReference type="AlphaFoldDB" id="A0AAX6M7Y7"/>
<gene>
    <name evidence="2" type="ORF">Daesc_010078</name>
</gene>
<evidence type="ECO:0000313" key="2">
    <source>
        <dbReference type="EMBL" id="KAK6948312.1"/>
    </source>
</evidence>
<name>A0AAX6M7Y7_9PEZI</name>
<feature type="compositionally biased region" description="Low complexity" evidence="1">
    <location>
        <begin position="852"/>
        <end position="866"/>
    </location>
</feature>
<dbReference type="EMBL" id="JBANMG010000010">
    <property type="protein sequence ID" value="KAK6948312.1"/>
    <property type="molecule type" value="Genomic_DNA"/>
</dbReference>
<feature type="compositionally biased region" description="Polar residues" evidence="1">
    <location>
        <begin position="875"/>
        <end position="884"/>
    </location>
</feature>
<evidence type="ECO:0000313" key="3">
    <source>
        <dbReference type="Proteomes" id="UP001369815"/>
    </source>
</evidence>
<reference evidence="2 3" key="1">
    <citation type="journal article" date="2024" name="Front Chem Biol">
        <title>Unveiling the potential of Daldinia eschscholtzii MFLUCC 19-0629 through bioactivity and bioinformatics studies for enhanced sustainable agriculture production.</title>
        <authorList>
            <person name="Brooks S."/>
            <person name="Weaver J.A."/>
            <person name="Klomchit A."/>
            <person name="Alharthi S.A."/>
            <person name="Onlamun T."/>
            <person name="Nurani R."/>
            <person name="Vong T.K."/>
            <person name="Alberti F."/>
            <person name="Greco C."/>
        </authorList>
    </citation>
    <scope>NUCLEOTIDE SEQUENCE [LARGE SCALE GENOMIC DNA]</scope>
    <source>
        <strain evidence="2">MFLUCC 19-0629</strain>
    </source>
</reference>
<organism evidence="2 3">
    <name type="scientific">Daldinia eschscholtzii</name>
    <dbReference type="NCBI Taxonomy" id="292717"/>
    <lineage>
        <taxon>Eukaryota</taxon>
        <taxon>Fungi</taxon>
        <taxon>Dikarya</taxon>
        <taxon>Ascomycota</taxon>
        <taxon>Pezizomycotina</taxon>
        <taxon>Sordariomycetes</taxon>
        <taxon>Xylariomycetidae</taxon>
        <taxon>Xylariales</taxon>
        <taxon>Hypoxylaceae</taxon>
        <taxon>Daldinia</taxon>
    </lineage>
</organism>
<dbReference type="PANTHER" id="PTHR33099">
    <property type="entry name" value="FE2OG DIOXYGENASE DOMAIN-CONTAINING PROTEIN"/>
    <property type="match status" value="1"/>
</dbReference>
<dbReference type="PANTHER" id="PTHR33099:SF7">
    <property type="entry name" value="MYND-TYPE DOMAIN-CONTAINING PROTEIN"/>
    <property type="match status" value="1"/>
</dbReference>
<protein>
    <submittedName>
        <fullName evidence="2">Uncharacterized protein</fullName>
    </submittedName>
</protein>
<evidence type="ECO:0000256" key="1">
    <source>
        <dbReference type="SAM" id="MobiDB-lite"/>
    </source>
</evidence>
<comment type="caution">
    <text evidence="2">The sequence shown here is derived from an EMBL/GenBank/DDBJ whole genome shotgun (WGS) entry which is preliminary data.</text>
</comment>
<keyword evidence="3" id="KW-1185">Reference proteome</keyword>
<feature type="compositionally biased region" description="Low complexity" evidence="1">
    <location>
        <begin position="918"/>
        <end position="927"/>
    </location>
</feature>
<proteinExistence type="predicted"/>
<sequence length="949" mass="107225">MESDSEDFDSLSDESLEFSDLEKALILVSDKGGFAAFSPTTRIDPEIFVQDVGKITIPLSETQAKQLAAKSHQAINPSVRNAWELNPDQFKIRAPGWRAYLSKSLSSLASRLNITSPISAKLYKMLLYEEGAMFKAHTGFSDASHEVLPVKSGYRWVLTYNLAIDPTAVVPTAATSLENERLRTALQEWSEEIGDGGDTSPLFYILDHKYTKGDFSFQTLKGADHNRALHLQNMCAELNFDLFLATLEKKETGPAMGLVYNAEWFRRYSIYDDESEDDDGEPRYLDNPLSRYHRLEEVQDRSYQAKHVFDLNGRQLASNLPVDEDLILEGPSFNEKPDIEQCHHDKIDNWLCDYFINQCITSPEKALRLNQLYKFLAMIFKSPHYKNPLTEGQLLKVLQLSIHGTKPDLFDLVKKENTLPLPIEFFTWIRGAYDKSVISIVNFEKLFLYALSLQPTIQGRWSALQKVNEDLEEHDERLQRIVSRAVDECLEACRQKGLQEEDGKALFSISYHHRGVNYLKTTVVPVVEGLGQSTAFVLGFLHSFHLQISKDGTQVVYKRVAFAALKKLELALLAARETPRDEKKVNNTDPENTQDFEYVTYEVLLGFVSTLIKLKLQNHLDLLAQKVVAQANNIKAQKFDTLWIPLLHGLFEVFEENRVRLSAPCWTQIYQSLFKAYLLNHVQERPKVPTLSRKALKPCCEDCRLVSKFLINPNMRSSSITLVEKRQQHIIHRLKRGGAHIKSFIQCISNPGTLVVTKIPTRDDEAMNHWRARRLHAESLFKPFNPDMLRAVLQDQYDDIINLKLIERQSATSNTHAVATGSHEDQTDLANADIARKKNPSSITPNPHTGLRSPATSSSAVSARPARPTPQPTPKVSTLDVNESISERLRKRKAQDPLSSSAKRGPSVPSPASGRDGGSTSSRRTQTIPNPIAGAKRKFTKATDPTDDD</sequence>